<evidence type="ECO:0000313" key="1">
    <source>
        <dbReference type="EMBL" id="SDK89591.1"/>
    </source>
</evidence>
<accession>A0A1G9FMI4</accession>
<name>A0A1G9FMI4_9BACT</name>
<dbReference type="Proteomes" id="UP000199053">
    <property type="component" value="Unassembled WGS sequence"/>
</dbReference>
<protein>
    <submittedName>
        <fullName evidence="1">Uncharacterized protein</fullName>
    </submittedName>
</protein>
<dbReference type="STRING" id="246191.SAMN05660337_1618"/>
<evidence type="ECO:0000313" key="2">
    <source>
        <dbReference type="Proteomes" id="UP000199053"/>
    </source>
</evidence>
<proteinExistence type="predicted"/>
<reference evidence="2" key="1">
    <citation type="submission" date="2016-10" db="EMBL/GenBank/DDBJ databases">
        <authorList>
            <person name="Varghese N."/>
            <person name="Submissions S."/>
        </authorList>
    </citation>
    <scope>NUCLEOTIDE SEQUENCE [LARGE SCALE GENOMIC DNA]</scope>
    <source>
        <strain evidence="2">DSM 16995</strain>
    </source>
</reference>
<organism evidence="1 2">
    <name type="scientific">Maridesulfovibrio ferrireducens</name>
    <dbReference type="NCBI Taxonomy" id="246191"/>
    <lineage>
        <taxon>Bacteria</taxon>
        <taxon>Pseudomonadati</taxon>
        <taxon>Thermodesulfobacteriota</taxon>
        <taxon>Desulfovibrionia</taxon>
        <taxon>Desulfovibrionales</taxon>
        <taxon>Desulfovibrionaceae</taxon>
        <taxon>Maridesulfovibrio</taxon>
    </lineage>
</organism>
<gene>
    <name evidence="1" type="ORF">SAMN05660337_1618</name>
</gene>
<sequence>MFKIFQAVKFVIKRRNVSVFKTITQHISFVQGGSLKFDVTSL</sequence>
<dbReference type="EMBL" id="FNGA01000002">
    <property type="protein sequence ID" value="SDK89591.1"/>
    <property type="molecule type" value="Genomic_DNA"/>
</dbReference>
<dbReference type="AlphaFoldDB" id="A0A1G9FMI4"/>
<keyword evidence="2" id="KW-1185">Reference proteome</keyword>